<proteinExistence type="predicted"/>
<accession>F6IX64</accession>
<dbReference type="AlphaFoldDB" id="F6IX64"/>
<gene>
    <name evidence="1" type="ORF">LPE_02270</name>
</gene>
<dbReference type="EMBL" id="FR871817">
    <property type="protein sequence ID" value="CCB83238.1"/>
    <property type="molecule type" value="Genomic_DNA"/>
</dbReference>
<protein>
    <submittedName>
        <fullName evidence="1">Lipoprotein</fullName>
    </submittedName>
</protein>
<name>F6IX64_LACPE</name>
<reference evidence="1" key="1">
    <citation type="journal article" date="2011" name="J. Bacteriol.">
        <title>Annotated genome sequence of Lactobacillus pentosus MP-10, which has probiotic potential, from naturally fermented Alorena green table olives.</title>
        <authorList>
            <person name="Abriouel H."/>
            <person name="Benomar N."/>
            <person name="Perez Pulido R."/>
            <person name="Canamero M.M."/>
            <person name="Galvez A."/>
        </authorList>
    </citation>
    <scope>NUCLEOTIDE SEQUENCE</scope>
    <source>
        <strain evidence="1">MP-10</strain>
    </source>
</reference>
<organism evidence="1">
    <name type="scientific">Lactiplantibacillus pentosus MP-10</name>
    <dbReference type="NCBI Taxonomy" id="1028490"/>
    <lineage>
        <taxon>Bacteria</taxon>
        <taxon>Bacillati</taxon>
        <taxon>Bacillota</taxon>
        <taxon>Bacilli</taxon>
        <taxon>Lactobacillales</taxon>
        <taxon>Lactobacillaceae</taxon>
        <taxon>Lactiplantibacillus</taxon>
    </lineage>
</organism>
<evidence type="ECO:0000313" key="1">
    <source>
        <dbReference type="EMBL" id="CCB83238.1"/>
    </source>
</evidence>
<dbReference type="PROSITE" id="PS51257">
    <property type="entry name" value="PROKAR_LIPOPROTEIN"/>
    <property type="match status" value="1"/>
</dbReference>
<sequence>MEERIIMQKIRGIIVGLLLSGLLAGCQSKTSPTAKPVQPTTSTVHAVQSVTSRDFLGRWVSKDPATSLYLNTEHQLGLFQAGKSPARNHTDFKLDETQLTVKIKQATAVLTLNNANSMTLDYQGTATTLVKDPNWRPNRSKIPTTTTQALKTSSLTPTFKVNN</sequence>
<keyword evidence="1" id="KW-0449">Lipoprotein</keyword>